<proteinExistence type="predicted"/>
<reference evidence="1" key="1">
    <citation type="submission" date="2016-05" db="EMBL/GenBank/DDBJ databases">
        <authorList>
            <person name="Lavstsen T."/>
            <person name="Jespersen J.S."/>
        </authorList>
    </citation>
    <scope>NUCLEOTIDE SEQUENCE [LARGE SCALE GENOMIC DNA]</scope>
</reference>
<reference evidence="3 4" key="2">
    <citation type="submission" date="2016-05" db="EMBL/GenBank/DDBJ databases">
        <authorList>
            <person name="Naeem Raeece"/>
        </authorList>
    </citation>
    <scope>NUCLEOTIDE SEQUENCE [LARGE SCALE GENOMIC DNA]</scope>
</reference>
<evidence type="ECO:0000313" key="2">
    <source>
        <dbReference type="EMBL" id="SBS92451.1"/>
    </source>
</evidence>
<dbReference type="EMBL" id="FLQU01000348">
    <property type="protein sequence ID" value="SBS84260.1"/>
    <property type="molecule type" value="Genomic_DNA"/>
</dbReference>
<evidence type="ECO:0000313" key="3">
    <source>
        <dbReference type="Proteomes" id="UP000078546"/>
    </source>
</evidence>
<evidence type="ECO:0000313" key="1">
    <source>
        <dbReference type="EMBL" id="SBS84260.1"/>
    </source>
</evidence>
<name>A0A1A8VZE1_PLAOA</name>
<protein>
    <submittedName>
        <fullName evidence="1">Uncharacterized protein</fullName>
    </submittedName>
</protein>
<gene>
    <name evidence="2" type="ORF">POVCU1_023060</name>
    <name evidence="1" type="ORF">POVCU2_0025200</name>
</gene>
<dbReference type="Proteomes" id="UP000078560">
    <property type="component" value="Unassembled WGS sequence"/>
</dbReference>
<dbReference type="Proteomes" id="UP000078546">
    <property type="component" value="Unassembled WGS sequence"/>
</dbReference>
<sequence length="88" mass="9971">MEVASPFLLLYHATILPQPGHLHNANVQMEKKKKCEKKKSLWGYDVFALQMAHIRLANGAALNATIRISNEGKKTLCEHLFYDCKSCL</sequence>
<dbReference type="AlphaFoldDB" id="A0A1A8VZE1"/>
<dbReference type="EMBL" id="FLQV01000434">
    <property type="protein sequence ID" value="SBS92451.1"/>
    <property type="molecule type" value="Genomic_DNA"/>
</dbReference>
<evidence type="ECO:0000313" key="4">
    <source>
        <dbReference type="Proteomes" id="UP000078560"/>
    </source>
</evidence>
<accession>A0A1A8VZE1</accession>
<organism evidence="1 4">
    <name type="scientific">Plasmodium ovale curtisi</name>
    <dbReference type="NCBI Taxonomy" id="864141"/>
    <lineage>
        <taxon>Eukaryota</taxon>
        <taxon>Sar</taxon>
        <taxon>Alveolata</taxon>
        <taxon>Apicomplexa</taxon>
        <taxon>Aconoidasida</taxon>
        <taxon>Haemosporida</taxon>
        <taxon>Plasmodiidae</taxon>
        <taxon>Plasmodium</taxon>
        <taxon>Plasmodium (Plasmodium)</taxon>
    </lineage>
</organism>